<dbReference type="InterPro" id="IPR003779">
    <property type="entry name" value="CMD-like"/>
</dbReference>
<evidence type="ECO:0000259" key="1">
    <source>
        <dbReference type="Pfam" id="PF02627"/>
    </source>
</evidence>
<dbReference type="InterPro" id="IPR052512">
    <property type="entry name" value="4CMD/NDH-1_regulator"/>
</dbReference>
<dbReference type="EMBL" id="BMGG01000008">
    <property type="protein sequence ID" value="GGC82167.1"/>
    <property type="molecule type" value="Genomic_DNA"/>
</dbReference>
<name>A0A916XLS8_9HYPH</name>
<reference evidence="2" key="1">
    <citation type="journal article" date="2014" name="Int. J. Syst. Evol. Microbiol.">
        <title>Complete genome sequence of Corynebacterium casei LMG S-19264T (=DSM 44701T), isolated from a smear-ripened cheese.</title>
        <authorList>
            <consortium name="US DOE Joint Genome Institute (JGI-PGF)"/>
            <person name="Walter F."/>
            <person name="Albersmeier A."/>
            <person name="Kalinowski J."/>
            <person name="Ruckert C."/>
        </authorList>
    </citation>
    <scope>NUCLEOTIDE SEQUENCE</scope>
    <source>
        <strain evidence="2">CGMCC 1.12919</strain>
    </source>
</reference>
<sequence>MRPFYLRGDRQPAIKGSTTETLMSPATAALTARAPRGSDESITGKAPASAVSFHGLAMCAAAVAWLLGAAPATAQTMDERLERGDQVVRSLNNGRPQPTLERMRQEFPFLAEATQGYALGDVWSRPGLDGRTRQLAAVAVFAAMGETALMKVHAGYALNIGVPEEQLKEIIYMVTVPAGFPRAIAASQALADLFVERRGAGSGQPR</sequence>
<protein>
    <recommendedName>
        <fullName evidence="1">Carboxymuconolactone decarboxylase-like domain-containing protein</fullName>
    </recommendedName>
</protein>
<gene>
    <name evidence="2" type="ORF">GCM10010994_45110</name>
</gene>
<feature type="domain" description="Carboxymuconolactone decarboxylase-like" evidence="1">
    <location>
        <begin position="110"/>
        <end position="191"/>
    </location>
</feature>
<comment type="caution">
    <text evidence="2">The sequence shown here is derived from an EMBL/GenBank/DDBJ whole genome shotgun (WGS) entry which is preliminary data.</text>
</comment>
<dbReference type="Gene3D" id="1.20.1290.10">
    <property type="entry name" value="AhpD-like"/>
    <property type="match status" value="1"/>
</dbReference>
<proteinExistence type="predicted"/>
<dbReference type="PANTHER" id="PTHR33570:SF2">
    <property type="entry name" value="CARBOXYMUCONOLACTONE DECARBOXYLASE-LIKE DOMAIN-CONTAINING PROTEIN"/>
    <property type="match status" value="1"/>
</dbReference>
<evidence type="ECO:0000313" key="3">
    <source>
        <dbReference type="Proteomes" id="UP000637002"/>
    </source>
</evidence>
<dbReference type="Pfam" id="PF02627">
    <property type="entry name" value="CMD"/>
    <property type="match status" value="1"/>
</dbReference>
<organism evidence="2 3">
    <name type="scientific">Chelatococcus reniformis</name>
    <dbReference type="NCBI Taxonomy" id="1494448"/>
    <lineage>
        <taxon>Bacteria</taxon>
        <taxon>Pseudomonadati</taxon>
        <taxon>Pseudomonadota</taxon>
        <taxon>Alphaproteobacteria</taxon>
        <taxon>Hyphomicrobiales</taxon>
        <taxon>Chelatococcaceae</taxon>
        <taxon>Chelatococcus</taxon>
    </lineage>
</organism>
<dbReference type="AlphaFoldDB" id="A0A916XLS8"/>
<dbReference type="PANTHER" id="PTHR33570">
    <property type="entry name" value="4-CARBOXYMUCONOLACTONE DECARBOXYLASE FAMILY PROTEIN"/>
    <property type="match status" value="1"/>
</dbReference>
<evidence type="ECO:0000313" key="2">
    <source>
        <dbReference type="EMBL" id="GGC82167.1"/>
    </source>
</evidence>
<dbReference type="Proteomes" id="UP000637002">
    <property type="component" value="Unassembled WGS sequence"/>
</dbReference>
<accession>A0A916XLS8</accession>
<keyword evidence="3" id="KW-1185">Reference proteome</keyword>
<reference evidence="2" key="2">
    <citation type="submission" date="2020-09" db="EMBL/GenBank/DDBJ databases">
        <authorList>
            <person name="Sun Q."/>
            <person name="Zhou Y."/>
        </authorList>
    </citation>
    <scope>NUCLEOTIDE SEQUENCE</scope>
    <source>
        <strain evidence="2">CGMCC 1.12919</strain>
    </source>
</reference>
<dbReference type="InterPro" id="IPR029032">
    <property type="entry name" value="AhpD-like"/>
</dbReference>
<dbReference type="SUPFAM" id="SSF69118">
    <property type="entry name" value="AhpD-like"/>
    <property type="match status" value="1"/>
</dbReference>
<dbReference type="GO" id="GO:0051920">
    <property type="term" value="F:peroxiredoxin activity"/>
    <property type="evidence" value="ECO:0007669"/>
    <property type="project" value="InterPro"/>
</dbReference>